<dbReference type="Gene3D" id="3.40.50.300">
    <property type="entry name" value="P-loop containing nucleotide triphosphate hydrolases"/>
    <property type="match status" value="1"/>
</dbReference>
<dbReference type="Proteomes" id="UP001189143">
    <property type="component" value="Unassembled WGS sequence"/>
</dbReference>
<sequence>MMKRYTLFAGVNGSGKTTIYKSVFFDKDYVGKRINTDEMVARLGSWKDNDLQMKAAREAVKMINYYLKNDISFHQETTLAGKSILVNINKAKKNGFYVVMNYIGLENYDIAKERVKFRVSKGGHGIPDDTIEKRYIQSLENLKEAIELCDEVNIYDNTNQFVELINIKDKKIKWMNNTLPKWAKDVIKNM</sequence>
<dbReference type="SUPFAM" id="SSF52540">
    <property type="entry name" value="P-loop containing nucleoside triphosphate hydrolases"/>
    <property type="match status" value="1"/>
</dbReference>
<accession>A0AAD1YCW8</accession>
<dbReference type="EMBL" id="CAMTCP010000064">
    <property type="protein sequence ID" value="CAI3545340.1"/>
    <property type="molecule type" value="Genomic_DNA"/>
</dbReference>
<protein>
    <submittedName>
        <fullName evidence="1">ATPase</fullName>
    </submittedName>
</protein>
<evidence type="ECO:0000313" key="2">
    <source>
        <dbReference type="Proteomes" id="UP001189143"/>
    </source>
</evidence>
<reference evidence="1" key="1">
    <citation type="submission" date="2022-10" db="EMBL/GenBank/DDBJ databases">
        <authorList>
            <person name="Aires J."/>
            <person name="Mesa V."/>
        </authorList>
    </citation>
    <scope>NUCLEOTIDE SEQUENCE</scope>
    <source>
        <strain evidence="1">Clostridium neonatale JD116</strain>
    </source>
</reference>
<dbReference type="InterPro" id="IPR027417">
    <property type="entry name" value="P-loop_NTPase"/>
</dbReference>
<evidence type="ECO:0000313" key="1">
    <source>
        <dbReference type="EMBL" id="CAI3545340.1"/>
    </source>
</evidence>
<name>A0AAD1YCW8_9CLOT</name>
<gene>
    <name evidence="1" type="ORF">CNEO2_1580004</name>
</gene>
<organism evidence="1 2">
    <name type="scientific">Clostridium neonatale</name>
    <dbReference type="NCBI Taxonomy" id="137838"/>
    <lineage>
        <taxon>Bacteria</taxon>
        <taxon>Bacillati</taxon>
        <taxon>Bacillota</taxon>
        <taxon>Clostridia</taxon>
        <taxon>Eubacteriales</taxon>
        <taxon>Clostridiaceae</taxon>
        <taxon>Clostridium</taxon>
    </lineage>
</organism>
<proteinExistence type="predicted"/>
<dbReference type="PANTHER" id="PTHR39206">
    <property type="entry name" value="SLL8004 PROTEIN"/>
    <property type="match status" value="1"/>
</dbReference>
<dbReference type="AlphaFoldDB" id="A0AAD1YCW8"/>
<comment type="caution">
    <text evidence="1">The sequence shown here is derived from an EMBL/GenBank/DDBJ whole genome shotgun (WGS) entry which is preliminary data.</text>
</comment>
<dbReference type="PANTHER" id="PTHR39206:SF1">
    <property type="entry name" value="SLL8004 PROTEIN"/>
    <property type="match status" value="1"/>
</dbReference>